<comment type="caution">
    <text evidence="2">The sequence shown here is derived from an EMBL/GenBank/DDBJ whole genome shotgun (WGS) entry which is preliminary data.</text>
</comment>
<dbReference type="Proteomes" id="UP000838763">
    <property type="component" value="Unassembled WGS sequence"/>
</dbReference>
<protein>
    <submittedName>
        <fullName evidence="2">Uncharacterized protein</fullName>
    </submittedName>
</protein>
<evidence type="ECO:0000313" key="3">
    <source>
        <dbReference type="Proteomes" id="UP000838763"/>
    </source>
</evidence>
<organism evidence="2 3">
    <name type="scientific">Parascedosporium putredinis</name>
    <dbReference type="NCBI Taxonomy" id="1442378"/>
    <lineage>
        <taxon>Eukaryota</taxon>
        <taxon>Fungi</taxon>
        <taxon>Dikarya</taxon>
        <taxon>Ascomycota</taxon>
        <taxon>Pezizomycotina</taxon>
        <taxon>Sordariomycetes</taxon>
        <taxon>Hypocreomycetidae</taxon>
        <taxon>Microascales</taxon>
        <taxon>Microascaceae</taxon>
        <taxon>Parascedosporium</taxon>
    </lineage>
</organism>
<feature type="region of interest" description="Disordered" evidence="1">
    <location>
        <begin position="234"/>
        <end position="259"/>
    </location>
</feature>
<accession>A0A9P1MAA4</accession>
<evidence type="ECO:0000313" key="2">
    <source>
        <dbReference type="EMBL" id="CAI4214129.1"/>
    </source>
</evidence>
<keyword evidence="3" id="KW-1185">Reference proteome</keyword>
<dbReference type="EMBL" id="CALLCH030000010">
    <property type="protein sequence ID" value="CAI4214129.1"/>
    <property type="molecule type" value="Genomic_DNA"/>
</dbReference>
<gene>
    <name evidence="2" type="ORF">PPNO1_LOCUS3859</name>
</gene>
<sequence length="279" mass="30454">MADGDTGESVIFHQERRAWNLDARHHTHREPTAWEMTSKQGSAPHIPTTKNLMQSDIEVGCTPWSSKLSIMCMLSGAISLRSLGTRSRDPSCQGCKPSGSFTQNTSEAAEFGEEDPKAAWLRPLACHPIREDGCDASTSPDSVDIRVLAEMMAKFTMLPSTCGLVLAFLASQATALAVRVQPRQSDPFCDALWSDIQSLFPGHGCTRGTDDCFFCCPPSPTTTDELWDTMTAESEGEAPCHAHADDSQCPGSSTGAKQSFHCDEDEDHLRFLAKLARRN</sequence>
<name>A0A9P1MAA4_9PEZI</name>
<proteinExistence type="predicted"/>
<dbReference type="AlphaFoldDB" id="A0A9P1MAA4"/>
<reference evidence="2" key="1">
    <citation type="submission" date="2022-11" db="EMBL/GenBank/DDBJ databases">
        <authorList>
            <person name="Scott C."/>
            <person name="Bruce N."/>
        </authorList>
    </citation>
    <scope>NUCLEOTIDE SEQUENCE</scope>
</reference>
<evidence type="ECO:0000256" key="1">
    <source>
        <dbReference type="SAM" id="MobiDB-lite"/>
    </source>
</evidence>